<dbReference type="EMBL" id="BMMX01000006">
    <property type="protein sequence ID" value="GGK86972.1"/>
    <property type="molecule type" value="Genomic_DNA"/>
</dbReference>
<dbReference type="Proteomes" id="UP000656042">
    <property type="component" value="Unassembled WGS sequence"/>
</dbReference>
<dbReference type="AlphaFoldDB" id="A0A8J3FNU3"/>
<protein>
    <recommendedName>
        <fullName evidence="3">Excreted virulence factor EspC, type VII ESX diderm</fullName>
    </recommendedName>
</protein>
<evidence type="ECO:0000313" key="1">
    <source>
        <dbReference type="EMBL" id="GGK86972.1"/>
    </source>
</evidence>
<comment type="caution">
    <text evidence="1">The sequence shown here is derived from an EMBL/GenBank/DDBJ whole genome shotgun (WGS) entry which is preliminary data.</text>
</comment>
<gene>
    <name evidence="1" type="ORF">GCM10012284_21380</name>
</gene>
<evidence type="ECO:0000313" key="2">
    <source>
        <dbReference type="Proteomes" id="UP000656042"/>
    </source>
</evidence>
<sequence>MADEVAVRHAELLAHAGHVEAVAERVATAARAGAAVRAGGNAYGMLCAMVPAFLNGLQDVLVDGIDSAASSLQDTGTRLRATAGDYGAADERRASAFRQAGGGP</sequence>
<dbReference type="RefSeq" id="WP_189078979.1">
    <property type="nucleotide sequence ID" value="NZ_BMMX01000006.1"/>
</dbReference>
<accession>A0A8J3FNU3</accession>
<organism evidence="1 2">
    <name type="scientific">Mangrovihabitans endophyticus</name>
    <dbReference type="NCBI Taxonomy" id="1751298"/>
    <lineage>
        <taxon>Bacteria</taxon>
        <taxon>Bacillati</taxon>
        <taxon>Actinomycetota</taxon>
        <taxon>Actinomycetes</taxon>
        <taxon>Micromonosporales</taxon>
        <taxon>Micromonosporaceae</taxon>
        <taxon>Mangrovihabitans</taxon>
    </lineage>
</organism>
<dbReference type="InterPro" id="IPR022536">
    <property type="entry name" value="EspC"/>
</dbReference>
<name>A0A8J3FNU3_9ACTN</name>
<proteinExistence type="predicted"/>
<dbReference type="GO" id="GO:0009306">
    <property type="term" value="P:protein secretion"/>
    <property type="evidence" value="ECO:0007669"/>
    <property type="project" value="InterPro"/>
</dbReference>
<evidence type="ECO:0008006" key="3">
    <source>
        <dbReference type="Google" id="ProtNLM"/>
    </source>
</evidence>
<reference evidence="1" key="1">
    <citation type="journal article" date="2014" name="Int. J. Syst. Evol. Microbiol.">
        <title>Complete genome sequence of Corynebacterium casei LMG S-19264T (=DSM 44701T), isolated from a smear-ripened cheese.</title>
        <authorList>
            <consortium name="US DOE Joint Genome Institute (JGI-PGF)"/>
            <person name="Walter F."/>
            <person name="Albersmeier A."/>
            <person name="Kalinowski J."/>
            <person name="Ruckert C."/>
        </authorList>
    </citation>
    <scope>NUCLEOTIDE SEQUENCE</scope>
    <source>
        <strain evidence="1">CGMCC 4.7299</strain>
    </source>
</reference>
<keyword evidence="2" id="KW-1185">Reference proteome</keyword>
<reference evidence="1" key="2">
    <citation type="submission" date="2020-09" db="EMBL/GenBank/DDBJ databases">
        <authorList>
            <person name="Sun Q."/>
            <person name="Zhou Y."/>
        </authorList>
    </citation>
    <scope>NUCLEOTIDE SEQUENCE</scope>
    <source>
        <strain evidence="1">CGMCC 4.7299</strain>
    </source>
</reference>
<dbReference type="Pfam" id="PF10824">
    <property type="entry name" value="T7SS_ESX_EspC"/>
    <property type="match status" value="1"/>
</dbReference>